<keyword evidence="13 14" id="KW-0961">Cell wall biogenesis/degradation</keyword>
<dbReference type="HAMAP" id="MF_02081">
    <property type="entry name" value="MrdA_transpept"/>
    <property type="match status" value="1"/>
</dbReference>
<evidence type="ECO:0000256" key="9">
    <source>
        <dbReference type="ARBA" id="ARBA00022960"/>
    </source>
</evidence>
<evidence type="ECO:0000256" key="11">
    <source>
        <dbReference type="ARBA" id="ARBA00022989"/>
    </source>
</evidence>
<proteinExistence type="inferred from homology"/>
<organism evidence="17 18">
    <name type="scientific">Ectothiorhodospira magna</name>
    <dbReference type="NCBI Taxonomy" id="867345"/>
    <lineage>
        <taxon>Bacteria</taxon>
        <taxon>Pseudomonadati</taxon>
        <taxon>Pseudomonadota</taxon>
        <taxon>Gammaproteobacteria</taxon>
        <taxon>Chromatiales</taxon>
        <taxon>Ectothiorhodospiraceae</taxon>
        <taxon>Ectothiorhodospira</taxon>
    </lineage>
</organism>
<comment type="caution">
    <text evidence="14">Lacks conserved residue(s) required for the propagation of feature annotation.</text>
</comment>
<keyword evidence="4 14" id="KW-0997">Cell inner membrane</keyword>
<keyword evidence="5 14" id="KW-0121">Carboxypeptidase</keyword>
<keyword evidence="3 14" id="KW-1003">Cell membrane</keyword>
<dbReference type="InterPro" id="IPR001460">
    <property type="entry name" value="PCN-bd_Tpept"/>
</dbReference>
<keyword evidence="9 14" id="KW-0133">Cell shape</keyword>
<evidence type="ECO:0000313" key="18">
    <source>
        <dbReference type="Proteomes" id="UP000199496"/>
    </source>
</evidence>
<keyword evidence="18" id="KW-1185">Reference proteome</keyword>
<dbReference type="GO" id="GO:0071972">
    <property type="term" value="F:peptidoglycan L,D-transpeptidase activity"/>
    <property type="evidence" value="ECO:0007669"/>
    <property type="project" value="TreeGrafter"/>
</dbReference>
<dbReference type="GO" id="GO:0009252">
    <property type="term" value="P:peptidoglycan biosynthetic process"/>
    <property type="evidence" value="ECO:0007669"/>
    <property type="project" value="UniProtKB-UniRule"/>
</dbReference>
<dbReference type="UniPathway" id="UPA00219"/>
<name>A0A1H8ZH33_9GAMM</name>
<evidence type="ECO:0000256" key="1">
    <source>
        <dbReference type="ARBA" id="ARBA00004167"/>
    </source>
</evidence>
<evidence type="ECO:0000256" key="6">
    <source>
        <dbReference type="ARBA" id="ARBA00022670"/>
    </source>
</evidence>
<keyword evidence="11 14" id="KW-1133">Transmembrane helix</keyword>
<feature type="transmembrane region" description="Helical" evidence="14">
    <location>
        <begin position="16"/>
        <end position="36"/>
    </location>
</feature>
<dbReference type="PANTHER" id="PTHR30627:SF2">
    <property type="entry name" value="PEPTIDOGLYCAN D,D-TRANSPEPTIDASE MRDA"/>
    <property type="match status" value="1"/>
</dbReference>
<dbReference type="GO" id="GO:0071555">
    <property type="term" value="P:cell wall organization"/>
    <property type="evidence" value="ECO:0007669"/>
    <property type="project" value="UniProtKB-KW"/>
</dbReference>
<evidence type="ECO:0000256" key="2">
    <source>
        <dbReference type="ARBA" id="ARBA00004236"/>
    </source>
</evidence>
<dbReference type="GO" id="GO:0008658">
    <property type="term" value="F:penicillin binding"/>
    <property type="evidence" value="ECO:0007669"/>
    <property type="project" value="UniProtKB-UniRule"/>
</dbReference>
<dbReference type="GO" id="GO:0005886">
    <property type="term" value="C:plasma membrane"/>
    <property type="evidence" value="ECO:0007669"/>
    <property type="project" value="UniProtKB-SubCell"/>
</dbReference>
<evidence type="ECO:0000313" key="17">
    <source>
        <dbReference type="EMBL" id="SEP63048.1"/>
    </source>
</evidence>
<evidence type="ECO:0000256" key="14">
    <source>
        <dbReference type="HAMAP-Rule" id="MF_02081"/>
    </source>
</evidence>
<dbReference type="Gene3D" id="3.30.1390.30">
    <property type="entry name" value="Penicillin-binding protein 2a, domain 3"/>
    <property type="match status" value="1"/>
</dbReference>
<feature type="domain" description="Penicillin-binding protein dimerisation" evidence="16">
    <location>
        <begin position="63"/>
        <end position="232"/>
    </location>
</feature>
<dbReference type="PANTHER" id="PTHR30627">
    <property type="entry name" value="PEPTIDOGLYCAN D,D-TRANSPEPTIDASE"/>
    <property type="match status" value="1"/>
</dbReference>
<dbReference type="Proteomes" id="UP000199496">
    <property type="component" value="Unassembled WGS sequence"/>
</dbReference>
<dbReference type="Pfam" id="PF00905">
    <property type="entry name" value="Transpeptidase"/>
    <property type="match status" value="1"/>
</dbReference>
<evidence type="ECO:0000259" key="15">
    <source>
        <dbReference type="Pfam" id="PF00905"/>
    </source>
</evidence>
<evidence type="ECO:0000256" key="12">
    <source>
        <dbReference type="ARBA" id="ARBA00023136"/>
    </source>
</evidence>
<evidence type="ECO:0000256" key="5">
    <source>
        <dbReference type="ARBA" id="ARBA00022645"/>
    </source>
</evidence>
<dbReference type="SUPFAM" id="SSF56601">
    <property type="entry name" value="beta-lactamase/transpeptidase-like"/>
    <property type="match status" value="1"/>
</dbReference>
<dbReference type="InterPro" id="IPR050515">
    <property type="entry name" value="Beta-lactam/transpept"/>
</dbReference>
<evidence type="ECO:0000256" key="8">
    <source>
        <dbReference type="ARBA" id="ARBA00022801"/>
    </source>
</evidence>
<reference evidence="17 18" key="1">
    <citation type="submission" date="2016-10" db="EMBL/GenBank/DDBJ databases">
        <authorList>
            <person name="de Groot N.N."/>
        </authorList>
    </citation>
    <scope>NUCLEOTIDE SEQUENCE [LARGE SCALE GENOMIC DNA]</scope>
    <source>
        <strain evidence="17 18">B7-7</strain>
    </source>
</reference>
<dbReference type="InterPro" id="IPR005311">
    <property type="entry name" value="PBP_dimer"/>
</dbReference>
<dbReference type="EMBL" id="FOFO01000002">
    <property type="protein sequence ID" value="SEP63048.1"/>
    <property type="molecule type" value="Genomic_DNA"/>
</dbReference>
<dbReference type="GO" id="GO:0009002">
    <property type="term" value="F:serine-type D-Ala-D-Ala carboxypeptidase activity"/>
    <property type="evidence" value="ECO:0007669"/>
    <property type="project" value="UniProtKB-UniRule"/>
</dbReference>
<evidence type="ECO:0000259" key="16">
    <source>
        <dbReference type="Pfam" id="PF03717"/>
    </source>
</evidence>
<dbReference type="Gene3D" id="3.90.1310.10">
    <property type="entry name" value="Penicillin-binding protein 2a (Domain 2)"/>
    <property type="match status" value="1"/>
</dbReference>
<dbReference type="GO" id="GO:0008360">
    <property type="term" value="P:regulation of cell shape"/>
    <property type="evidence" value="ECO:0007669"/>
    <property type="project" value="UniProtKB-KW"/>
</dbReference>
<keyword evidence="7 14" id="KW-0812">Transmembrane</keyword>
<sequence length="622" mass="70050">MSRQPIKNHHQEQRLFLARVIVLGVVIVLLFTLVAMRLTQLQVVNHSHFATLSQNNRVRLEALPPPRGLIYDRNGVVLAENRPAYQLEVTPEQVGNLQDTLDRLSDLLELEPEEIDRFRRALRGKRPFQAVPLKLNLTDEELANFAVNRHLFPGVDVQARVARHYPHGASLAHVIGYVGRIDEREMARIDTRRYAGTTHIGKLGIERYYEDDLHGQVGFQKVEVNAQGRTLRILEREPPVPGRDLVLSLDVRLQAVAQEALEGMAGAIVAMDPRNGEVLAMVSMPTFDPNLFVHGIPARTFNELRNNRRQPLFNRALSGQYPPGSTLKMLVGLAGLEHGVIRADRMMFAAGYYTLPNDTRRYRDWRRHGHGWVDLDKAITQSSDVYFYDMSFRLGIDRMSEFLGRFGVGEATGIDSTGERRGLLPSREWKRGAHGMPWFPGETLITSIGQGYMLATPVQLASITSTLAMRGQRVRPHLLRGVLGEDGEELHVAEPEFLTPVQVSRPEFWDQVLTPMEHVMHRPNGTAFHSAGRDAPYRIAGKTGTSQVFSLGQDEEYDEGALPRHLWDHALFIGFAPAEDPRIAVAVLVENGGSGGRVSAPVARRVMDYFMLEMTPDAQWYR</sequence>
<dbReference type="EC" id="3.4.16.4" evidence="14"/>
<keyword evidence="10 14" id="KW-0573">Peptidoglycan synthesis</keyword>
<accession>A0A1H8ZH33</accession>
<dbReference type="RefSeq" id="WP_090202903.1">
    <property type="nucleotide sequence ID" value="NZ_FOFO01000002.1"/>
</dbReference>
<dbReference type="STRING" id="867345.SAMN05421693_102123"/>
<comment type="subcellular location">
    <subcellularLocation>
        <location evidence="14">Cell inner membrane</location>
        <topology evidence="14">Single-pass membrane protein</topology>
    </subcellularLocation>
    <subcellularLocation>
        <location evidence="2">Cell membrane</location>
    </subcellularLocation>
    <subcellularLocation>
        <location evidence="1">Membrane</location>
        <topology evidence="1">Single-pass membrane protein</topology>
    </subcellularLocation>
</comment>
<comment type="catalytic activity">
    <reaction evidence="14">
        <text>Preferential cleavage: (Ac)2-L-Lys-D-Ala-|-D-Ala. Also transpeptidation of peptidyl-alanyl moieties that are N-acyl substituents of D-alanine.</text>
        <dbReference type="EC" id="3.4.16.4"/>
    </reaction>
</comment>
<dbReference type="OrthoDB" id="9766847at2"/>
<dbReference type="Pfam" id="PF03717">
    <property type="entry name" value="PBP_dimer"/>
    <property type="match status" value="1"/>
</dbReference>
<dbReference type="AlphaFoldDB" id="A0A1H8ZH33"/>
<gene>
    <name evidence="14" type="primary">mrdA</name>
    <name evidence="17" type="ORF">SAMN05421693_102123</name>
</gene>
<dbReference type="SUPFAM" id="SSF56519">
    <property type="entry name" value="Penicillin binding protein dimerisation domain"/>
    <property type="match status" value="1"/>
</dbReference>
<evidence type="ECO:0000256" key="10">
    <source>
        <dbReference type="ARBA" id="ARBA00022984"/>
    </source>
</evidence>
<dbReference type="InterPro" id="IPR017790">
    <property type="entry name" value="Penicillin-binding_protein_2"/>
</dbReference>
<keyword evidence="12 14" id="KW-0472">Membrane</keyword>
<comment type="function">
    <text evidence="14">Catalyzes cross-linking of the peptidoglycan cell wall.</text>
</comment>
<protein>
    <recommendedName>
        <fullName evidence="14">Peptidoglycan D,D-transpeptidase MrdA</fullName>
        <ecNumber evidence="14">3.4.16.4</ecNumber>
    </recommendedName>
    <alternativeName>
        <fullName evidence="14">Penicillin-binding protein 2</fullName>
        <shortName evidence="14">PBP-2</shortName>
    </alternativeName>
</protein>
<comment type="pathway">
    <text evidence="14">Cell wall biogenesis; peptidoglycan biosynthesis.</text>
</comment>
<dbReference type="Gene3D" id="3.40.710.10">
    <property type="entry name" value="DD-peptidase/beta-lactamase superfamily"/>
    <property type="match status" value="1"/>
</dbReference>
<feature type="active site" description="Acyl-ester intermediate" evidence="14">
    <location>
        <position position="325"/>
    </location>
</feature>
<comment type="similarity">
    <text evidence="14">Belongs to the transpeptidase family. MrdA subfamily.</text>
</comment>
<dbReference type="InterPro" id="IPR036138">
    <property type="entry name" value="PBP_dimer_sf"/>
</dbReference>
<evidence type="ECO:0000256" key="7">
    <source>
        <dbReference type="ARBA" id="ARBA00022692"/>
    </source>
</evidence>
<evidence type="ECO:0000256" key="13">
    <source>
        <dbReference type="ARBA" id="ARBA00023316"/>
    </source>
</evidence>
<dbReference type="NCBIfam" id="TIGR03423">
    <property type="entry name" value="pbp2_mrdA"/>
    <property type="match status" value="1"/>
</dbReference>
<keyword evidence="8 14" id="KW-0378">Hydrolase</keyword>
<dbReference type="InterPro" id="IPR012338">
    <property type="entry name" value="Beta-lactam/transpept-like"/>
</dbReference>
<keyword evidence="6 14" id="KW-0645">Protease</keyword>
<evidence type="ECO:0000256" key="4">
    <source>
        <dbReference type="ARBA" id="ARBA00022519"/>
    </source>
</evidence>
<dbReference type="GO" id="GO:0006508">
    <property type="term" value="P:proteolysis"/>
    <property type="evidence" value="ECO:0007669"/>
    <property type="project" value="UniProtKB-KW"/>
</dbReference>
<evidence type="ECO:0000256" key="3">
    <source>
        <dbReference type="ARBA" id="ARBA00022475"/>
    </source>
</evidence>
<feature type="domain" description="Penicillin-binding protein transpeptidase" evidence="15">
    <location>
        <begin position="266"/>
        <end position="608"/>
    </location>
</feature>